<dbReference type="HOGENOM" id="CLU_2241587_0_0_1"/>
<name>A0A077S869_WHEAT</name>
<evidence type="ECO:0000313" key="2">
    <source>
        <dbReference type="EMBL" id="CDM86643.1"/>
    </source>
</evidence>
<proteinExistence type="predicted"/>
<protein>
    <submittedName>
        <fullName evidence="2">Uncharacterized protein</fullName>
    </submittedName>
</protein>
<reference evidence="2" key="1">
    <citation type="journal article" date="2014" name="Science">
        <title>Structural and functional partitioning of bread wheat chromosome 3B.</title>
        <authorList>
            <person name="Choulet F."/>
            <person name="Alberti A."/>
            <person name="Theil S."/>
            <person name="Glover N."/>
            <person name="Barbe V."/>
            <person name="Daron J."/>
            <person name="Pingault L."/>
            <person name="Sourdille P."/>
            <person name="Couloux A."/>
            <person name="Paux E."/>
            <person name="Leroy P."/>
            <person name="Mangenot S."/>
            <person name="Guilhot N."/>
            <person name="Le Gouis J."/>
            <person name="Balfourier F."/>
            <person name="Alaux M."/>
            <person name="Jamilloux V."/>
            <person name="Poulain J."/>
            <person name="Durand C."/>
            <person name="Bellec A."/>
            <person name="Gaspin C."/>
            <person name="Safar J."/>
            <person name="Dolezel J."/>
            <person name="Rogers J."/>
            <person name="Vandepoele K."/>
            <person name="Aury J.M."/>
            <person name="Mayer K."/>
            <person name="Berges H."/>
            <person name="Quesneville H."/>
            <person name="Wincker P."/>
            <person name="Feuillet C."/>
        </authorList>
    </citation>
    <scope>NUCLEOTIDE SEQUENCE</scope>
</reference>
<sequence length="105" mass="11564">MGVEDGFGSCEPPSLPHRKSTWAFCCSMSNKSPTRRQCGIASSSFPLQSSLPPALARNREVYVVQDQRQESAKYDDENKANDGEPSSIEAEQSIGILNFNAHPKF</sequence>
<accession>A0A077S869</accession>
<organism evidence="2">
    <name type="scientific">Triticum aestivum</name>
    <name type="common">Wheat</name>
    <dbReference type="NCBI Taxonomy" id="4565"/>
    <lineage>
        <taxon>Eukaryota</taxon>
        <taxon>Viridiplantae</taxon>
        <taxon>Streptophyta</taxon>
        <taxon>Embryophyta</taxon>
        <taxon>Tracheophyta</taxon>
        <taxon>Spermatophyta</taxon>
        <taxon>Magnoliopsida</taxon>
        <taxon>Liliopsida</taxon>
        <taxon>Poales</taxon>
        <taxon>Poaceae</taxon>
        <taxon>BOP clade</taxon>
        <taxon>Pooideae</taxon>
        <taxon>Triticodae</taxon>
        <taxon>Triticeae</taxon>
        <taxon>Triticinae</taxon>
        <taxon>Triticum</taxon>
    </lineage>
</organism>
<feature type="compositionally biased region" description="Basic and acidic residues" evidence="1">
    <location>
        <begin position="67"/>
        <end position="82"/>
    </location>
</feature>
<dbReference type="EMBL" id="HG670306">
    <property type="protein sequence ID" value="CDM86643.1"/>
    <property type="molecule type" value="Genomic_DNA"/>
</dbReference>
<gene>
    <name evidence="2" type="ORF">TRAES_3BF268900110CFD_c1</name>
</gene>
<dbReference type="AlphaFoldDB" id="A0A077S869"/>
<evidence type="ECO:0000256" key="1">
    <source>
        <dbReference type="SAM" id="MobiDB-lite"/>
    </source>
</evidence>
<feature type="region of interest" description="Disordered" evidence="1">
    <location>
        <begin position="67"/>
        <end position="93"/>
    </location>
</feature>